<organism evidence="3 4">
    <name type="scientific">Phycicoccus avicenniae</name>
    <dbReference type="NCBI Taxonomy" id="2828860"/>
    <lineage>
        <taxon>Bacteria</taxon>
        <taxon>Bacillati</taxon>
        <taxon>Actinomycetota</taxon>
        <taxon>Actinomycetes</taxon>
        <taxon>Micrococcales</taxon>
        <taxon>Intrasporangiaceae</taxon>
        <taxon>Phycicoccus</taxon>
    </lineage>
</organism>
<dbReference type="InterPro" id="IPR006935">
    <property type="entry name" value="Helicase/UvrB_N"/>
</dbReference>
<keyword evidence="3" id="KW-0067">ATP-binding</keyword>
<comment type="caution">
    <text evidence="3">The sequence shown here is derived from an EMBL/GenBank/DDBJ whole genome shotgun (WGS) entry which is preliminary data.</text>
</comment>
<reference evidence="3" key="1">
    <citation type="submission" date="2021-04" db="EMBL/GenBank/DDBJ databases">
        <title>Phycicoccus avicenniae sp. nov., a novel endophytic actinomycetes isolated from branch of Avicennia mariana.</title>
        <authorList>
            <person name="Tuo L."/>
        </authorList>
    </citation>
    <scope>NUCLEOTIDE SEQUENCE</scope>
    <source>
        <strain evidence="3">BSK3Z-2</strain>
    </source>
</reference>
<keyword evidence="3" id="KW-0347">Helicase</keyword>
<dbReference type="AlphaFoldDB" id="A0A941D9E3"/>
<evidence type="ECO:0000256" key="1">
    <source>
        <dbReference type="SAM" id="MobiDB-lite"/>
    </source>
</evidence>
<accession>A0A941D9E3</accession>
<dbReference type="GO" id="GO:0005524">
    <property type="term" value="F:ATP binding"/>
    <property type="evidence" value="ECO:0007669"/>
    <property type="project" value="InterPro"/>
</dbReference>
<dbReference type="GO" id="GO:0016787">
    <property type="term" value="F:hydrolase activity"/>
    <property type="evidence" value="ECO:0007669"/>
    <property type="project" value="InterPro"/>
</dbReference>
<dbReference type="InterPro" id="IPR027417">
    <property type="entry name" value="P-loop_NTPase"/>
</dbReference>
<dbReference type="EMBL" id="JAGSNF010000020">
    <property type="protein sequence ID" value="MBR7744358.1"/>
    <property type="molecule type" value="Genomic_DNA"/>
</dbReference>
<dbReference type="GO" id="GO:0005829">
    <property type="term" value="C:cytosol"/>
    <property type="evidence" value="ECO:0007669"/>
    <property type="project" value="TreeGrafter"/>
</dbReference>
<keyword evidence="3" id="KW-0547">Nucleotide-binding</keyword>
<evidence type="ECO:0000259" key="2">
    <source>
        <dbReference type="Pfam" id="PF04851"/>
    </source>
</evidence>
<dbReference type="PANTHER" id="PTHR47396:SF1">
    <property type="entry name" value="ATP-DEPENDENT HELICASE IRC3-RELATED"/>
    <property type="match status" value="1"/>
</dbReference>
<dbReference type="PANTHER" id="PTHR47396">
    <property type="entry name" value="TYPE I RESTRICTION ENZYME ECOKI R PROTEIN"/>
    <property type="match status" value="1"/>
</dbReference>
<proteinExistence type="predicted"/>
<keyword evidence="3" id="KW-0378">Hydrolase</keyword>
<name>A0A941D9E3_9MICO</name>
<dbReference type="Proteomes" id="UP000677016">
    <property type="component" value="Unassembled WGS sequence"/>
</dbReference>
<evidence type="ECO:0000313" key="4">
    <source>
        <dbReference type="Proteomes" id="UP000677016"/>
    </source>
</evidence>
<keyword evidence="4" id="KW-1185">Reference proteome</keyword>
<protein>
    <submittedName>
        <fullName evidence="3">DEAD/DEAH box helicase family protein</fullName>
    </submittedName>
</protein>
<dbReference type="GO" id="GO:0004386">
    <property type="term" value="F:helicase activity"/>
    <property type="evidence" value="ECO:0007669"/>
    <property type="project" value="UniProtKB-KW"/>
</dbReference>
<feature type="domain" description="Helicase/UvrB N-terminal" evidence="2">
    <location>
        <begin position="19"/>
        <end position="209"/>
    </location>
</feature>
<dbReference type="RefSeq" id="WP_211603885.1">
    <property type="nucleotide sequence ID" value="NZ_JAGSNF010000020.1"/>
</dbReference>
<evidence type="ECO:0000313" key="3">
    <source>
        <dbReference type="EMBL" id="MBR7744358.1"/>
    </source>
</evidence>
<dbReference type="Pfam" id="PF04851">
    <property type="entry name" value="ResIII"/>
    <property type="match status" value="1"/>
</dbReference>
<dbReference type="InterPro" id="IPR050742">
    <property type="entry name" value="Helicase_Restrict-Modif_Enz"/>
</dbReference>
<dbReference type="SUPFAM" id="SSF52540">
    <property type="entry name" value="P-loop containing nucleoside triphosphate hydrolases"/>
    <property type="match status" value="1"/>
</dbReference>
<dbReference type="Gene3D" id="3.40.50.300">
    <property type="entry name" value="P-loop containing nucleotide triphosphate hydrolases"/>
    <property type="match status" value="2"/>
</dbReference>
<dbReference type="GO" id="GO:0003677">
    <property type="term" value="F:DNA binding"/>
    <property type="evidence" value="ECO:0007669"/>
    <property type="project" value="InterPro"/>
</dbReference>
<feature type="region of interest" description="Disordered" evidence="1">
    <location>
        <begin position="418"/>
        <end position="517"/>
    </location>
</feature>
<sequence length="831" mass="90859">MRTNITHDPDLIAEIAARFDLREPNRQALDDLVTWLAGSEPDTDSEAVADLATGVGKTYLMSALVEYLAHQGVRNVLIVTPGSTIQRKTIDNFDAASRKYVPGADLVPVVITPETFRTAETGTLLHDTAALKVFVFNVQQLLAPTAEATRRTRQDDENIGGALYEHLQNATDLFVIADEHHLYSSRARAFNAAISDLGSEALIGLTATPAPEHLPKIRSRYTLGQAIADGYVKTPVIVYRRDGTTDERTQLRDACSLLRVKEQAYSAYRTANPDAAAVKPALFVVCGSIEHADQTGATLAQPDFIGDGDAVLHVTSHSTDEALQALADVENPDSPIRAIVSVNMLKEGWDVKNIAVIVALRTLASQALTEQILGRGLRLPFGARTGIAAVDQVDLVAHDSYRQLLDQRNVLVQRLQATPTTRDVDEHGAATVSPDPVGSGGSGQPAPSSGNAAPTADDSASDDAENSGTTESGGAPTDLDVPSGDGTTVIGFDETDTRTNTPPPQLHDRTPGSPQIVFPRREPRITRVDFTLANVPNSAAERAGQEFTRDTPTFIFRDALEAEHDGEDVRITVRPQEHARAIQDHVIITRVRDDLTETVLRQPEVPRTRESLGGCRRIVDAFLKGAGVTSDDQTAEWTERRRQAALEGIRALIRDAIRNRETRMEHVLAPITLSDHATLVHGDALDAYNDTFIRHTQFTGWQRSITPAVTFDARTTEWELAHLLDRDPNIAWWLRLTPNDPAYISLDTGGRYYPDFVAIDTSGTHWLIEGKADRHAADTDVTAKREAAETWARSVQDSGHEPPWRYMFATETHIRAAAGSWDALIAETRPE</sequence>
<gene>
    <name evidence="3" type="ORF">KC207_13775</name>
</gene>
<feature type="compositionally biased region" description="Low complexity" evidence="1">
    <location>
        <begin position="444"/>
        <end position="458"/>
    </location>
</feature>